<dbReference type="Proteomes" id="UP000703720">
    <property type="component" value="Unassembled WGS sequence"/>
</dbReference>
<evidence type="ECO:0000256" key="5">
    <source>
        <dbReference type="SAM" id="MobiDB-lite"/>
    </source>
</evidence>
<evidence type="ECO:0008006" key="9">
    <source>
        <dbReference type="Google" id="ProtNLM"/>
    </source>
</evidence>
<keyword evidence="2 6" id="KW-0812">Transmembrane</keyword>
<reference evidence="7 8" key="1">
    <citation type="submission" date="2021-03" db="EMBL/GenBank/DDBJ databases">
        <title>Sequencing the genomes of 1000 actinobacteria strains.</title>
        <authorList>
            <person name="Klenk H.-P."/>
        </authorList>
    </citation>
    <scope>NUCLEOTIDE SEQUENCE [LARGE SCALE GENOMIC DNA]</scope>
    <source>
        <strain evidence="7 8">DSM 13468</strain>
    </source>
</reference>
<comment type="caution">
    <text evidence="7">The sequence shown here is derived from an EMBL/GenBank/DDBJ whole genome shotgun (WGS) entry which is preliminary data.</text>
</comment>
<feature type="transmembrane region" description="Helical" evidence="6">
    <location>
        <begin position="222"/>
        <end position="245"/>
    </location>
</feature>
<feature type="transmembrane region" description="Helical" evidence="6">
    <location>
        <begin position="186"/>
        <end position="210"/>
    </location>
</feature>
<evidence type="ECO:0000313" key="7">
    <source>
        <dbReference type="EMBL" id="MBP2378234.1"/>
    </source>
</evidence>
<comment type="subcellular location">
    <subcellularLocation>
        <location evidence="1">Membrane</location>
        <topology evidence="1">Multi-pass membrane protein</topology>
    </subcellularLocation>
</comment>
<proteinExistence type="predicted"/>
<name>A0ABS4WRW4_9MICO</name>
<feature type="region of interest" description="Disordered" evidence="5">
    <location>
        <begin position="1"/>
        <end position="93"/>
    </location>
</feature>
<keyword evidence="3 6" id="KW-1133">Transmembrane helix</keyword>
<keyword evidence="8" id="KW-1185">Reference proteome</keyword>
<evidence type="ECO:0000256" key="1">
    <source>
        <dbReference type="ARBA" id="ARBA00004141"/>
    </source>
</evidence>
<accession>A0ABS4WRW4</accession>
<feature type="region of interest" description="Disordered" evidence="5">
    <location>
        <begin position="101"/>
        <end position="120"/>
    </location>
</feature>
<dbReference type="InterPro" id="IPR019109">
    <property type="entry name" value="MamF_MmsF"/>
</dbReference>
<organism evidence="7 8">
    <name type="scientific">Microbacterium phyllosphaerae</name>
    <dbReference type="NCBI Taxonomy" id="124798"/>
    <lineage>
        <taxon>Bacteria</taxon>
        <taxon>Bacillati</taxon>
        <taxon>Actinomycetota</taxon>
        <taxon>Actinomycetes</taxon>
        <taxon>Micrococcales</taxon>
        <taxon>Microbacteriaceae</taxon>
        <taxon>Microbacterium</taxon>
    </lineage>
</organism>
<evidence type="ECO:0000256" key="6">
    <source>
        <dbReference type="SAM" id="Phobius"/>
    </source>
</evidence>
<feature type="compositionally biased region" description="Low complexity" evidence="5">
    <location>
        <begin position="43"/>
        <end position="93"/>
    </location>
</feature>
<feature type="transmembrane region" description="Helical" evidence="6">
    <location>
        <begin position="139"/>
        <end position="166"/>
    </location>
</feature>
<feature type="compositionally biased region" description="Pro residues" evidence="5">
    <location>
        <begin position="17"/>
        <end position="42"/>
    </location>
</feature>
<dbReference type="Pfam" id="PF09685">
    <property type="entry name" value="MamF_MmsF"/>
    <property type="match status" value="1"/>
</dbReference>
<evidence type="ECO:0000256" key="2">
    <source>
        <dbReference type="ARBA" id="ARBA00022692"/>
    </source>
</evidence>
<protein>
    <recommendedName>
        <fullName evidence="9">DUF4870 domain-containing protein</fullName>
    </recommendedName>
</protein>
<sequence>MTEPQREPFDPIDPSAPAQPPMPPAAPPYVSVPPAPPAPGAVPPSAVAPVYADAPVPGYAAPHQSPGQAPASQPPHGYSQQSPAYPQQAPAYPQQAPMYSQAPVYPQAPGHGYPPPQNGYPAPGHPIGAYPAAVPPRGLLPWALGLLILIPFPFVGGLASGIAMAVSGGASRRFGGVARENARAALNWGLTYLLVSTVLLVSHFVVLASLTRDSPSTGFYPIGIPITIYFALSVFHLGLVIMGMIRTSGGKLMRVPFAIPYLRA</sequence>
<gene>
    <name evidence="7" type="ORF">JOF42_001729</name>
</gene>
<evidence type="ECO:0000256" key="4">
    <source>
        <dbReference type="ARBA" id="ARBA00023136"/>
    </source>
</evidence>
<dbReference type="RefSeq" id="WP_210097491.1">
    <property type="nucleotide sequence ID" value="NZ_BAAAIO010000001.1"/>
</dbReference>
<keyword evidence="4 6" id="KW-0472">Membrane</keyword>
<evidence type="ECO:0000313" key="8">
    <source>
        <dbReference type="Proteomes" id="UP000703720"/>
    </source>
</evidence>
<evidence type="ECO:0000256" key="3">
    <source>
        <dbReference type="ARBA" id="ARBA00022989"/>
    </source>
</evidence>
<dbReference type="EMBL" id="JAGIOA010000001">
    <property type="protein sequence ID" value="MBP2378234.1"/>
    <property type="molecule type" value="Genomic_DNA"/>
</dbReference>